<dbReference type="AlphaFoldDB" id="A0A7J7FTF8"/>
<name>A0A7J7FTF8_CAMSI</name>
<evidence type="ECO:0000313" key="2">
    <source>
        <dbReference type="EMBL" id="KAF5931579.1"/>
    </source>
</evidence>
<evidence type="ECO:0000313" key="3">
    <source>
        <dbReference type="Proteomes" id="UP000593564"/>
    </source>
</evidence>
<gene>
    <name evidence="2" type="ORF">HYC85_027750</name>
</gene>
<organism evidence="2 3">
    <name type="scientific">Camellia sinensis</name>
    <name type="common">Tea plant</name>
    <name type="synonym">Thea sinensis</name>
    <dbReference type="NCBI Taxonomy" id="4442"/>
    <lineage>
        <taxon>Eukaryota</taxon>
        <taxon>Viridiplantae</taxon>
        <taxon>Streptophyta</taxon>
        <taxon>Embryophyta</taxon>
        <taxon>Tracheophyta</taxon>
        <taxon>Spermatophyta</taxon>
        <taxon>Magnoliopsida</taxon>
        <taxon>eudicotyledons</taxon>
        <taxon>Gunneridae</taxon>
        <taxon>Pentapetalae</taxon>
        <taxon>asterids</taxon>
        <taxon>Ericales</taxon>
        <taxon>Theaceae</taxon>
        <taxon>Camellia</taxon>
    </lineage>
</organism>
<reference evidence="3" key="1">
    <citation type="journal article" date="2020" name="Nat. Commun.">
        <title>Genome assembly of wild tea tree DASZ reveals pedigree and selection history of tea varieties.</title>
        <authorList>
            <person name="Zhang W."/>
            <person name="Zhang Y."/>
            <person name="Qiu H."/>
            <person name="Guo Y."/>
            <person name="Wan H."/>
            <person name="Zhang X."/>
            <person name="Scossa F."/>
            <person name="Alseekh S."/>
            <person name="Zhang Q."/>
            <person name="Wang P."/>
            <person name="Xu L."/>
            <person name="Schmidt M.H."/>
            <person name="Jia X."/>
            <person name="Li D."/>
            <person name="Zhu A."/>
            <person name="Guo F."/>
            <person name="Chen W."/>
            <person name="Ni D."/>
            <person name="Usadel B."/>
            <person name="Fernie A.R."/>
            <person name="Wen W."/>
        </authorList>
    </citation>
    <scope>NUCLEOTIDE SEQUENCE [LARGE SCALE GENOMIC DNA]</scope>
    <source>
        <strain evidence="3">cv. G240</strain>
    </source>
</reference>
<feature type="compositionally biased region" description="Acidic residues" evidence="1">
    <location>
        <begin position="213"/>
        <end position="224"/>
    </location>
</feature>
<dbReference type="EMBL" id="JACBKZ010000014">
    <property type="protein sequence ID" value="KAF5931579.1"/>
    <property type="molecule type" value="Genomic_DNA"/>
</dbReference>
<comment type="caution">
    <text evidence="2">The sequence shown here is derived from an EMBL/GenBank/DDBJ whole genome shotgun (WGS) entry which is preliminary data.</text>
</comment>
<keyword evidence="3" id="KW-1185">Reference proteome</keyword>
<protein>
    <submittedName>
        <fullName evidence="2">Uncharacterized protein</fullName>
    </submittedName>
</protein>
<reference evidence="2 3" key="2">
    <citation type="submission" date="2020-07" db="EMBL/GenBank/DDBJ databases">
        <title>Genome assembly of wild tea tree DASZ reveals pedigree and selection history of tea varieties.</title>
        <authorList>
            <person name="Zhang W."/>
        </authorList>
    </citation>
    <scope>NUCLEOTIDE SEQUENCE [LARGE SCALE GENOMIC DNA]</scope>
    <source>
        <strain evidence="3">cv. G240</strain>
        <tissue evidence="2">Leaf</tissue>
    </source>
</reference>
<evidence type="ECO:0000256" key="1">
    <source>
        <dbReference type="SAM" id="MobiDB-lite"/>
    </source>
</evidence>
<dbReference type="Proteomes" id="UP000593564">
    <property type="component" value="Unassembled WGS sequence"/>
</dbReference>
<accession>A0A7J7FTF8</accession>
<sequence length="391" mass="43138">MAGRPSRVSVGQIFGRWQQNTAGGLKPWPVECGDVSQAIPCPPKQNTSVWCKTRHKTVESRDPEAGRVAETSGNSGRTRTRMITECSNSDVQVLRTVKNGVSTPGFEIFFDLQLSGDEVAKEQTDPLAEAEQFQEEDSESTEIEMGVALACLLSDPQIVPECLGDNFLVFMIGVEAIVGPFSSILDASIAPSLVWQYGEGFLSSSFGSGSELEFDSTESVESESDSGSVESESGIPGGDNPDATVLSRSSFSFFFESIVTEELDDLEVANENSAVVAFEYFSVPLVYCINQDFQNFDENNEEEIPPILKHLIDREQERLVKPLVDKITSINVGTEKDPRLVQIGPTLSSEERERLVTLLKDFKDVFAWSYEDMPEIDPEIVQHRIPLDLEA</sequence>
<proteinExistence type="predicted"/>
<feature type="compositionally biased region" description="Low complexity" evidence="1">
    <location>
        <begin position="225"/>
        <end position="234"/>
    </location>
</feature>
<feature type="region of interest" description="Disordered" evidence="1">
    <location>
        <begin position="213"/>
        <end position="241"/>
    </location>
</feature>